<evidence type="ECO:0000313" key="3">
    <source>
        <dbReference type="Proteomes" id="UP001419268"/>
    </source>
</evidence>
<proteinExistence type="predicted"/>
<dbReference type="AlphaFoldDB" id="A0AAP0PZR7"/>
<reference evidence="2 3" key="1">
    <citation type="submission" date="2024-01" db="EMBL/GenBank/DDBJ databases">
        <title>Genome assemblies of Stephania.</title>
        <authorList>
            <person name="Yang L."/>
        </authorList>
    </citation>
    <scope>NUCLEOTIDE SEQUENCE [LARGE SCALE GENOMIC DNA]</scope>
    <source>
        <strain evidence="2">JXDWG</strain>
        <tissue evidence="2">Leaf</tissue>
    </source>
</reference>
<feature type="compositionally biased region" description="Low complexity" evidence="1">
    <location>
        <begin position="44"/>
        <end position="60"/>
    </location>
</feature>
<dbReference type="Proteomes" id="UP001419268">
    <property type="component" value="Unassembled WGS sequence"/>
</dbReference>
<dbReference type="EMBL" id="JBBNAG010000002">
    <property type="protein sequence ID" value="KAK9158516.1"/>
    <property type="molecule type" value="Genomic_DNA"/>
</dbReference>
<evidence type="ECO:0000256" key="1">
    <source>
        <dbReference type="SAM" id="MobiDB-lite"/>
    </source>
</evidence>
<evidence type="ECO:0000313" key="2">
    <source>
        <dbReference type="EMBL" id="KAK9158516.1"/>
    </source>
</evidence>
<gene>
    <name evidence="2" type="ORF">Scep_005090</name>
</gene>
<keyword evidence="3" id="KW-1185">Reference proteome</keyword>
<feature type="compositionally biased region" description="Basic residues" evidence="1">
    <location>
        <begin position="20"/>
        <end position="43"/>
    </location>
</feature>
<feature type="compositionally biased region" description="Basic and acidic residues" evidence="1">
    <location>
        <begin position="1"/>
        <end position="19"/>
    </location>
</feature>
<name>A0AAP0PZR7_9MAGN</name>
<protein>
    <submittedName>
        <fullName evidence="2">Uncharacterized protein</fullName>
    </submittedName>
</protein>
<organism evidence="2 3">
    <name type="scientific">Stephania cephalantha</name>
    <dbReference type="NCBI Taxonomy" id="152367"/>
    <lineage>
        <taxon>Eukaryota</taxon>
        <taxon>Viridiplantae</taxon>
        <taxon>Streptophyta</taxon>
        <taxon>Embryophyta</taxon>
        <taxon>Tracheophyta</taxon>
        <taxon>Spermatophyta</taxon>
        <taxon>Magnoliopsida</taxon>
        <taxon>Ranunculales</taxon>
        <taxon>Menispermaceae</taxon>
        <taxon>Menispermoideae</taxon>
        <taxon>Cissampelideae</taxon>
        <taxon>Stephania</taxon>
    </lineage>
</organism>
<sequence>MRAPAKEQPRRRTVDGAEARRRRCSSGQRRTRRWRSCSRRRSSRTAAPAGSAAGADGGPAATVRLWKRRPAARRLRRDFVFLAKFTREGEKEKGMK</sequence>
<feature type="region of interest" description="Disordered" evidence="1">
    <location>
        <begin position="1"/>
        <end position="60"/>
    </location>
</feature>
<comment type="caution">
    <text evidence="2">The sequence shown here is derived from an EMBL/GenBank/DDBJ whole genome shotgun (WGS) entry which is preliminary data.</text>
</comment>
<accession>A0AAP0PZR7</accession>